<feature type="region of interest" description="Disordered" evidence="1">
    <location>
        <begin position="56"/>
        <end position="90"/>
    </location>
</feature>
<dbReference type="AlphaFoldDB" id="A0A811PFG3"/>
<protein>
    <submittedName>
        <fullName evidence="2">Uncharacterized protein</fullName>
    </submittedName>
</protein>
<feature type="compositionally biased region" description="Acidic residues" evidence="1">
    <location>
        <begin position="59"/>
        <end position="83"/>
    </location>
</feature>
<dbReference type="Proteomes" id="UP000604825">
    <property type="component" value="Unassembled WGS sequence"/>
</dbReference>
<sequence>MAEMADKALRDPRRCGKSRRLAPKTWGRAKSSKGAVRYACVDAFLSRCLGEHIRRDMVSDDEYESDPDDDIDSMDAEESEPDAVDGGYWG</sequence>
<accession>A0A811PFG3</accession>
<gene>
    <name evidence="2" type="ORF">NCGR_LOCUS26886</name>
</gene>
<dbReference type="EMBL" id="CAJGYO010000006">
    <property type="protein sequence ID" value="CAD6240256.1"/>
    <property type="molecule type" value="Genomic_DNA"/>
</dbReference>
<reference evidence="2" key="1">
    <citation type="submission" date="2020-10" db="EMBL/GenBank/DDBJ databases">
        <authorList>
            <person name="Han B."/>
            <person name="Lu T."/>
            <person name="Zhao Q."/>
            <person name="Huang X."/>
            <person name="Zhao Y."/>
        </authorList>
    </citation>
    <scope>NUCLEOTIDE SEQUENCE</scope>
</reference>
<feature type="compositionally biased region" description="Basic and acidic residues" evidence="1">
    <location>
        <begin position="1"/>
        <end position="14"/>
    </location>
</feature>
<proteinExistence type="predicted"/>
<feature type="region of interest" description="Disordered" evidence="1">
    <location>
        <begin position="1"/>
        <end position="27"/>
    </location>
</feature>
<name>A0A811PFG3_9POAL</name>
<keyword evidence="3" id="KW-1185">Reference proteome</keyword>
<organism evidence="2 3">
    <name type="scientific">Miscanthus lutarioriparius</name>
    <dbReference type="NCBI Taxonomy" id="422564"/>
    <lineage>
        <taxon>Eukaryota</taxon>
        <taxon>Viridiplantae</taxon>
        <taxon>Streptophyta</taxon>
        <taxon>Embryophyta</taxon>
        <taxon>Tracheophyta</taxon>
        <taxon>Spermatophyta</taxon>
        <taxon>Magnoliopsida</taxon>
        <taxon>Liliopsida</taxon>
        <taxon>Poales</taxon>
        <taxon>Poaceae</taxon>
        <taxon>PACMAD clade</taxon>
        <taxon>Panicoideae</taxon>
        <taxon>Andropogonodae</taxon>
        <taxon>Andropogoneae</taxon>
        <taxon>Saccharinae</taxon>
        <taxon>Miscanthus</taxon>
    </lineage>
</organism>
<comment type="caution">
    <text evidence="2">The sequence shown here is derived from an EMBL/GenBank/DDBJ whole genome shotgun (WGS) entry which is preliminary data.</text>
</comment>
<evidence type="ECO:0000313" key="2">
    <source>
        <dbReference type="EMBL" id="CAD6240256.1"/>
    </source>
</evidence>
<evidence type="ECO:0000313" key="3">
    <source>
        <dbReference type="Proteomes" id="UP000604825"/>
    </source>
</evidence>
<evidence type="ECO:0000256" key="1">
    <source>
        <dbReference type="SAM" id="MobiDB-lite"/>
    </source>
</evidence>